<dbReference type="PANTHER" id="PTHR35869:SF1">
    <property type="entry name" value="OUTER-MEMBRANE LIPOPROTEIN CARRIER PROTEIN"/>
    <property type="match status" value="1"/>
</dbReference>
<accession>A0ABM7XD28</accession>
<name>A0ABM7XD28_9BACT</name>
<dbReference type="InterPro" id="IPR004564">
    <property type="entry name" value="OM_lipoprot_carrier_LolA-like"/>
</dbReference>
<protein>
    <recommendedName>
        <fullName evidence="4">Outer membrane lipoprotein carrier protein LolA</fullName>
    </recommendedName>
</protein>
<dbReference type="RefSeq" id="WP_248342122.1">
    <property type="nucleotide sequence ID" value="NZ_AP025592.1"/>
</dbReference>
<dbReference type="EMBL" id="AP025592">
    <property type="protein sequence ID" value="BDG09784.1"/>
    <property type="molecule type" value="Genomic_DNA"/>
</dbReference>
<keyword evidence="3" id="KW-1185">Reference proteome</keyword>
<organism evidence="2 3">
    <name type="scientific">Anaeromyxobacter paludicola</name>
    <dbReference type="NCBI Taxonomy" id="2918171"/>
    <lineage>
        <taxon>Bacteria</taxon>
        <taxon>Pseudomonadati</taxon>
        <taxon>Myxococcota</taxon>
        <taxon>Myxococcia</taxon>
        <taxon>Myxococcales</taxon>
        <taxon>Cystobacterineae</taxon>
        <taxon>Anaeromyxobacteraceae</taxon>
        <taxon>Anaeromyxobacter</taxon>
    </lineage>
</organism>
<evidence type="ECO:0000313" key="3">
    <source>
        <dbReference type="Proteomes" id="UP001162734"/>
    </source>
</evidence>
<dbReference type="CDD" id="cd16325">
    <property type="entry name" value="LolA"/>
    <property type="match status" value="1"/>
</dbReference>
<reference evidence="3" key="1">
    <citation type="journal article" date="2022" name="Int. J. Syst. Evol. Microbiol.">
        <title>Anaeromyxobacter oryzae sp. nov., Anaeromyxobacter diazotrophicus sp. nov. and Anaeromyxobacter paludicola sp. nov., isolated from paddy soils.</title>
        <authorList>
            <person name="Itoh H."/>
            <person name="Xu Z."/>
            <person name="Mise K."/>
            <person name="Masuda Y."/>
            <person name="Ushijima N."/>
            <person name="Hayakawa C."/>
            <person name="Shiratori Y."/>
            <person name="Senoo K."/>
        </authorList>
    </citation>
    <scope>NUCLEOTIDE SEQUENCE [LARGE SCALE GENOMIC DNA]</scope>
    <source>
        <strain evidence="3">Red630</strain>
    </source>
</reference>
<evidence type="ECO:0000313" key="2">
    <source>
        <dbReference type="EMBL" id="BDG09784.1"/>
    </source>
</evidence>
<evidence type="ECO:0000256" key="1">
    <source>
        <dbReference type="ARBA" id="ARBA00022729"/>
    </source>
</evidence>
<dbReference type="SUPFAM" id="SSF89392">
    <property type="entry name" value="Prokaryotic lipoproteins and lipoprotein localization factors"/>
    <property type="match status" value="1"/>
</dbReference>
<gene>
    <name evidence="2" type="ORF">AMPC_28970</name>
</gene>
<proteinExistence type="predicted"/>
<evidence type="ECO:0008006" key="4">
    <source>
        <dbReference type="Google" id="ProtNLM"/>
    </source>
</evidence>
<dbReference type="PANTHER" id="PTHR35869">
    <property type="entry name" value="OUTER-MEMBRANE LIPOPROTEIN CARRIER PROTEIN"/>
    <property type="match status" value="1"/>
</dbReference>
<sequence>MQTTLLLCALAAAPAPEAQQLAAKVQAAYERTRDLEARFVQTYTYAAFGRSQVSRGTLEVKKPGKMRWDYQEPAHKTVVVNGSRLVQYEPEVNQAYVDDHFDATAMSAAVTFLLGKGSLEKEFEPSIGERGELVLVPRRPDGRVARIALGVDAAGDVTSTRVVDEGGNVNEVRFEGARRNVGLKDSRFELKLPADVRRVAAPGR</sequence>
<dbReference type="InterPro" id="IPR029046">
    <property type="entry name" value="LolA/LolB/LppX"/>
</dbReference>
<dbReference type="Gene3D" id="2.50.20.10">
    <property type="entry name" value="Lipoprotein localisation LolA/LolB/LppX"/>
    <property type="match status" value="1"/>
</dbReference>
<dbReference type="Pfam" id="PF03548">
    <property type="entry name" value="LolA"/>
    <property type="match status" value="1"/>
</dbReference>
<dbReference type="Proteomes" id="UP001162734">
    <property type="component" value="Chromosome"/>
</dbReference>
<keyword evidence="1" id="KW-0732">Signal</keyword>